<evidence type="ECO:0000313" key="4">
    <source>
        <dbReference type="Proteomes" id="UP000424468"/>
    </source>
</evidence>
<feature type="compositionally biased region" description="Polar residues" evidence="1">
    <location>
        <begin position="31"/>
        <end position="48"/>
    </location>
</feature>
<accession>A0A6I6C9L1</accession>
<dbReference type="OrthoDB" id="390457at2"/>
<feature type="chain" id="PRO_5026090316" evidence="2">
    <location>
        <begin position="22"/>
        <end position="867"/>
    </location>
</feature>
<gene>
    <name evidence="3" type="ORF">STABA_v1c02480</name>
</gene>
<dbReference type="AlphaFoldDB" id="A0A6I6C9L1"/>
<evidence type="ECO:0000256" key="1">
    <source>
        <dbReference type="SAM" id="MobiDB-lite"/>
    </source>
</evidence>
<sequence>MKNLLALLSSLSIGISSVGSAVNYVVDDNVPSKNNDNSELNNADQTDNSESKPNTDDNKNKDKRIDLEKVIKRTQLDQVKINNEDNASELVLNAIVNINPSLDKNEVTIQDYATNSSHDKGTATIVANEDSKKYKGLVDINFSIFHYSKDNFLLEKNNVEMRMGETQQIKVVNFNKDENSNYYEWAKENWPEKFVYNPIYIKIEFNSEQGTIDITAKDDIKEPPASEQRVIVMSNDKRPGNQQEIKVQIFAKSMDFNLAKTSVDLKAQSGQTTSILVTNWDDLIEDSNRPDNEHFSYSAPALISARVDYSRKSVIIEATGNIAKSVVLTVGSRNRTVDVTVNLIYPEKQAVFETTSITMTTNSTKNINIVNYDDLRVDENMPSQFSINHPNAVKVSLDKVTKSLKFEAQNVVMNNVEISVWSKNLPNNKQVIKVNITPEDKPFHLDKDSVNLKVYETTEVNISNMPEIQDGDRNIPSKIQFDASIVNAFYNRQKRAIIITAKDKAVSNYVIKATSLMGHTEEIRVNISVPQVNFVLSPIKDMNAGETQIIDVTNYGSLIHEDNYPVNFSFNVNGIVDARYDKNNHKIYIESKSVYKFKRGLVMTVKSKNNKYSQDYTFDVIKRFDLNNFVYKNLGEFGNKDASTITDAFYNKNKNNITLEKEIYDGLIAYDISYSRAKIKANSALAQKWLYGEANVNFKVPLKETFNVETDYTDAYGHKNDDTSERTTFATGTANTSLDNLRRDFSKIKVNLLLDYNWTREYTPPISQSCWLENKNKNISSNFSLYNTSETLVHNDGEKWDDLSTNEVKIYFYVWIEWSDNGNNTSSYKINIKTLAYINRTNLSWRDFAINIAARSKIKLLNVEFVN</sequence>
<feature type="region of interest" description="Disordered" evidence="1">
    <location>
        <begin position="30"/>
        <end position="64"/>
    </location>
</feature>
<evidence type="ECO:0000256" key="2">
    <source>
        <dbReference type="SAM" id="SignalP"/>
    </source>
</evidence>
<organism evidence="3 4">
    <name type="scientific">Spiroplasma tabanidicola</name>
    <dbReference type="NCBI Taxonomy" id="324079"/>
    <lineage>
        <taxon>Bacteria</taxon>
        <taxon>Bacillati</taxon>
        <taxon>Mycoplasmatota</taxon>
        <taxon>Mollicutes</taxon>
        <taxon>Entomoplasmatales</taxon>
        <taxon>Spiroplasmataceae</taxon>
        <taxon>Spiroplasma</taxon>
    </lineage>
</organism>
<reference evidence="3 4" key="1">
    <citation type="submission" date="2019-11" db="EMBL/GenBank/DDBJ databases">
        <title>Complete genome sequence of Spiroplasma tabanidicola TAUS-1 (DSM 22603).</title>
        <authorList>
            <person name="Huang C.-T."/>
            <person name="Lin Y.-C."/>
            <person name="Kuo C.-H."/>
        </authorList>
    </citation>
    <scope>NUCLEOTIDE SEQUENCE [LARGE SCALE GENOMIC DNA]</scope>
    <source>
        <strain evidence="3 4">TAUS-1</strain>
    </source>
</reference>
<feature type="signal peptide" evidence="2">
    <location>
        <begin position="1"/>
        <end position="21"/>
    </location>
</feature>
<dbReference type="EMBL" id="CP046276">
    <property type="protein sequence ID" value="QGS51615.1"/>
    <property type="molecule type" value="Genomic_DNA"/>
</dbReference>
<name>A0A6I6C9L1_9MOLU</name>
<proteinExistence type="predicted"/>
<protein>
    <submittedName>
        <fullName evidence="3">Uncharacterized protein</fullName>
    </submittedName>
</protein>
<evidence type="ECO:0000313" key="3">
    <source>
        <dbReference type="EMBL" id="QGS51615.1"/>
    </source>
</evidence>
<keyword evidence="4" id="KW-1185">Reference proteome</keyword>
<dbReference type="Proteomes" id="UP000424468">
    <property type="component" value="Chromosome"/>
</dbReference>
<keyword evidence="2" id="KW-0732">Signal</keyword>
<feature type="compositionally biased region" description="Basic and acidic residues" evidence="1">
    <location>
        <begin position="49"/>
        <end position="64"/>
    </location>
</feature>
<dbReference type="RefSeq" id="WP_156005762.1">
    <property type="nucleotide sequence ID" value="NZ_CP046276.1"/>
</dbReference>
<dbReference type="KEGG" id="stab:STABA_v1c02480"/>